<dbReference type="KEGG" id="maes:Ga0123461_0719"/>
<dbReference type="AlphaFoldDB" id="A0A2K8KWG7"/>
<dbReference type="Proteomes" id="UP000231701">
    <property type="component" value="Chromosome"/>
</dbReference>
<evidence type="ECO:0000313" key="2">
    <source>
        <dbReference type="Proteomes" id="UP000231701"/>
    </source>
</evidence>
<dbReference type="NCBIfam" id="TIGR01509">
    <property type="entry name" value="HAD-SF-IA-v3"/>
    <property type="match status" value="1"/>
</dbReference>
<dbReference type="SUPFAM" id="SSF56784">
    <property type="entry name" value="HAD-like"/>
    <property type="match status" value="1"/>
</dbReference>
<dbReference type="InterPro" id="IPR006549">
    <property type="entry name" value="HAD-SF_hydro_IIIA"/>
</dbReference>
<organism evidence="1 2">
    <name type="scientific">Mariprofundus aestuarium</name>
    <dbReference type="NCBI Taxonomy" id="1921086"/>
    <lineage>
        <taxon>Bacteria</taxon>
        <taxon>Pseudomonadati</taxon>
        <taxon>Pseudomonadota</taxon>
        <taxon>Candidatius Mariprofundia</taxon>
        <taxon>Mariprofundales</taxon>
        <taxon>Mariprofundaceae</taxon>
        <taxon>Mariprofundus</taxon>
    </lineage>
</organism>
<protein>
    <submittedName>
        <fullName evidence="1">Phosphoglycolate phosphatase</fullName>
        <ecNumber evidence="1">3.1.3.18</ecNumber>
    </submittedName>
</protein>
<dbReference type="NCBIfam" id="TIGR01662">
    <property type="entry name" value="HAD-SF-IIIA"/>
    <property type="match status" value="1"/>
</dbReference>
<accession>A0A2K8KWG7</accession>
<keyword evidence="1" id="KW-0378">Hydrolase</keyword>
<dbReference type="EMBL" id="CP018799">
    <property type="protein sequence ID" value="ATX79143.1"/>
    <property type="molecule type" value="Genomic_DNA"/>
</dbReference>
<dbReference type="InterPro" id="IPR006439">
    <property type="entry name" value="HAD-SF_hydro_IA"/>
</dbReference>
<dbReference type="InterPro" id="IPR023198">
    <property type="entry name" value="PGP-like_dom2"/>
</dbReference>
<dbReference type="InterPro" id="IPR023214">
    <property type="entry name" value="HAD_sf"/>
</dbReference>
<name>A0A2K8KWG7_MARES</name>
<dbReference type="EC" id="3.1.3.18" evidence="1"/>
<dbReference type="GO" id="GO:0006281">
    <property type="term" value="P:DNA repair"/>
    <property type="evidence" value="ECO:0007669"/>
    <property type="project" value="TreeGrafter"/>
</dbReference>
<dbReference type="GO" id="GO:0005829">
    <property type="term" value="C:cytosol"/>
    <property type="evidence" value="ECO:0007669"/>
    <property type="project" value="TreeGrafter"/>
</dbReference>
<sequence>MQQAFQNSGLDAPDAGAVNGVIGLSLHEAVRRLLTDPEQKALMESIMQGYRECYRVAEQHITLYPGVHEVLGELRKRGYWLGVVTGKSLPGVKRVLETFSLSDYFYVIRSADCTHSKPHPAMVSECMAELGIDVERTVVVGDALFDVQMAVAAGVPCIGVSFGVGERDELLEAGAEVVIDEFSTLLNYFPPLV</sequence>
<dbReference type="Gene3D" id="3.40.50.1000">
    <property type="entry name" value="HAD superfamily/HAD-like"/>
    <property type="match status" value="1"/>
</dbReference>
<dbReference type="Gene3D" id="1.10.150.240">
    <property type="entry name" value="Putative phosphatase, domain 2"/>
    <property type="match status" value="1"/>
</dbReference>
<dbReference type="PANTHER" id="PTHR43434:SF24">
    <property type="entry name" value="HYDROLASE-RELATED"/>
    <property type="match status" value="1"/>
</dbReference>
<dbReference type="PANTHER" id="PTHR43434">
    <property type="entry name" value="PHOSPHOGLYCOLATE PHOSPHATASE"/>
    <property type="match status" value="1"/>
</dbReference>
<dbReference type="GO" id="GO:0008967">
    <property type="term" value="F:phosphoglycolate phosphatase activity"/>
    <property type="evidence" value="ECO:0007669"/>
    <property type="project" value="UniProtKB-EC"/>
</dbReference>
<dbReference type="FunFam" id="3.40.50.1000:FF:000022">
    <property type="entry name" value="Phosphoglycolate phosphatase"/>
    <property type="match status" value="1"/>
</dbReference>
<evidence type="ECO:0000313" key="1">
    <source>
        <dbReference type="EMBL" id="ATX79143.1"/>
    </source>
</evidence>
<proteinExistence type="predicted"/>
<keyword evidence="2" id="KW-1185">Reference proteome</keyword>
<reference evidence="1 2" key="1">
    <citation type="submission" date="2016-12" db="EMBL/GenBank/DDBJ databases">
        <title>Isolation and genomic insights into novel planktonic Zetaproteobacteria from stratified waters of the Chesapeake Bay.</title>
        <authorList>
            <person name="McAllister S.M."/>
            <person name="Kato S."/>
            <person name="Chan C.S."/>
            <person name="Chiu B.K."/>
            <person name="Field E.K."/>
        </authorList>
    </citation>
    <scope>NUCLEOTIDE SEQUENCE [LARGE SCALE GENOMIC DNA]</scope>
    <source>
        <strain evidence="1 2">CP-5</strain>
    </source>
</reference>
<dbReference type="InterPro" id="IPR036412">
    <property type="entry name" value="HAD-like_sf"/>
</dbReference>
<dbReference type="Pfam" id="PF13419">
    <property type="entry name" value="HAD_2"/>
    <property type="match status" value="1"/>
</dbReference>
<dbReference type="NCBIfam" id="TIGR01549">
    <property type="entry name" value="HAD-SF-IA-v1"/>
    <property type="match status" value="1"/>
</dbReference>
<dbReference type="InterPro" id="IPR041492">
    <property type="entry name" value="HAD_2"/>
</dbReference>
<dbReference type="InterPro" id="IPR050155">
    <property type="entry name" value="HAD-like_hydrolase_sf"/>
</dbReference>
<gene>
    <name evidence="1" type="ORF">Ga0123461_0719</name>
</gene>